<evidence type="ECO:0000313" key="1">
    <source>
        <dbReference type="EMBL" id="JAD37969.1"/>
    </source>
</evidence>
<dbReference type="PANTHER" id="PTHR33085">
    <property type="entry name" value="OS12G0113100 PROTEIN-RELATED"/>
    <property type="match status" value="1"/>
</dbReference>
<sequence>MVEQRLPRAVFRLEAPHALSGLFAAFGTKIFATHHTGRRRAPMFDVCTRALTFGPGHKSLPNSYCSAYVQVDGKLFFLDTGSFEMLDPPPPLPDDSLGNIMVVWKWENLPEPPFFSSYYMVSHAVHPDERTIFFSTEKRTQKRAKVASFSFDTESCEWTRRGEWRLPFKGRGYFDPELDAWVGLSDHLDTIGHLCACEVVSAADANGPPVWKLSKDQLFCVDPTEKHIGATLVYMGGRSKFCLVETLSIDDRGDDIWEDLVPERLRYLLRVTTFFLKYDKNGDLRTAKHRRVRSYRLPKIATRYCDHLEKPVAFWI</sequence>
<dbReference type="AlphaFoldDB" id="A0A0A8ZF03"/>
<accession>A0A0A8ZF03</accession>
<protein>
    <recommendedName>
        <fullName evidence="2">F-box associated domain-containing protein</fullName>
    </recommendedName>
</protein>
<name>A0A0A8ZF03_ARUDO</name>
<proteinExistence type="predicted"/>
<evidence type="ECO:0008006" key="2">
    <source>
        <dbReference type="Google" id="ProtNLM"/>
    </source>
</evidence>
<dbReference type="Pfam" id="PF07893">
    <property type="entry name" value="DUF1668"/>
    <property type="match status" value="1"/>
</dbReference>
<dbReference type="EMBL" id="GBRH01259926">
    <property type="protein sequence ID" value="JAD37969.1"/>
    <property type="molecule type" value="Transcribed_RNA"/>
</dbReference>
<reference evidence="1" key="1">
    <citation type="submission" date="2014-09" db="EMBL/GenBank/DDBJ databases">
        <authorList>
            <person name="Magalhaes I.L.F."/>
            <person name="Oliveira U."/>
            <person name="Santos F.R."/>
            <person name="Vidigal T.H.D.A."/>
            <person name="Brescovit A.D."/>
            <person name="Santos A.J."/>
        </authorList>
    </citation>
    <scope>NUCLEOTIDE SEQUENCE</scope>
    <source>
        <tissue evidence="1">Shoot tissue taken approximately 20 cm above the soil surface</tissue>
    </source>
</reference>
<reference evidence="1" key="2">
    <citation type="journal article" date="2015" name="Data Brief">
        <title>Shoot transcriptome of the giant reed, Arundo donax.</title>
        <authorList>
            <person name="Barrero R.A."/>
            <person name="Guerrero F.D."/>
            <person name="Moolhuijzen P."/>
            <person name="Goolsby J.A."/>
            <person name="Tidwell J."/>
            <person name="Bellgard S.E."/>
            <person name="Bellgard M.I."/>
        </authorList>
    </citation>
    <scope>NUCLEOTIDE SEQUENCE</scope>
    <source>
        <tissue evidence="1">Shoot tissue taken approximately 20 cm above the soil surface</tissue>
    </source>
</reference>
<organism evidence="1">
    <name type="scientific">Arundo donax</name>
    <name type="common">Giant reed</name>
    <name type="synonym">Donax arundinaceus</name>
    <dbReference type="NCBI Taxonomy" id="35708"/>
    <lineage>
        <taxon>Eukaryota</taxon>
        <taxon>Viridiplantae</taxon>
        <taxon>Streptophyta</taxon>
        <taxon>Embryophyta</taxon>
        <taxon>Tracheophyta</taxon>
        <taxon>Spermatophyta</taxon>
        <taxon>Magnoliopsida</taxon>
        <taxon>Liliopsida</taxon>
        <taxon>Poales</taxon>
        <taxon>Poaceae</taxon>
        <taxon>PACMAD clade</taxon>
        <taxon>Arundinoideae</taxon>
        <taxon>Arundineae</taxon>
        <taxon>Arundo</taxon>
    </lineage>
</organism>
<dbReference type="PANTHER" id="PTHR33085:SF123">
    <property type="entry name" value="OS02G0604200 PROTEIN"/>
    <property type="match status" value="1"/>
</dbReference>
<dbReference type="InterPro" id="IPR012871">
    <property type="entry name" value="DUF1668_ORYSA"/>
</dbReference>